<evidence type="ECO:0000313" key="3">
    <source>
        <dbReference type="Proteomes" id="UP001217089"/>
    </source>
</evidence>
<dbReference type="Pfam" id="PF00856">
    <property type="entry name" value="SET"/>
    <property type="match status" value="1"/>
</dbReference>
<protein>
    <recommendedName>
        <fullName evidence="1">SET domain-containing protein</fullName>
    </recommendedName>
</protein>
<comment type="caution">
    <text evidence="2">The sequence shown here is derived from an EMBL/GenBank/DDBJ whole genome shotgun (WGS) entry which is preliminary data.</text>
</comment>
<proteinExistence type="predicted"/>
<keyword evidence="3" id="KW-1185">Reference proteome</keyword>
<organism evidence="2 3">
    <name type="scientific">Tegillarca granosa</name>
    <name type="common">Malaysian cockle</name>
    <name type="synonym">Anadara granosa</name>
    <dbReference type="NCBI Taxonomy" id="220873"/>
    <lineage>
        <taxon>Eukaryota</taxon>
        <taxon>Metazoa</taxon>
        <taxon>Spiralia</taxon>
        <taxon>Lophotrochozoa</taxon>
        <taxon>Mollusca</taxon>
        <taxon>Bivalvia</taxon>
        <taxon>Autobranchia</taxon>
        <taxon>Pteriomorphia</taxon>
        <taxon>Arcoida</taxon>
        <taxon>Arcoidea</taxon>
        <taxon>Arcidae</taxon>
        <taxon>Tegillarca</taxon>
    </lineage>
</organism>
<dbReference type="EMBL" id="JARBDR010000770">
    <property type="protein sequence ID" value="KAJ8307646.1"/>
    <property type="molecule type" value="Genomic_DNA"/>
</dbReference>
<dbReference type="PANTHER" id="PTHR33480">
    <property type="entry name" value="SET DOMAIN-CONTAINING PROTEIN-RELATED"/>
    <property type="match status" value="1"/>
</dbReference>
<dbReference type="InterPro" id="IPR046341">
    <property type="entry name" value="SET_dom_sf"/>
</dbReference>
<reference evidence="2 3" key="1">
    <citation type="submission" date="2022-12" db="EMBL/GenBank/DDBJ databases">
        <title>Chromosome-level genome of Tegillarca granosa.</title>
        <authorList>
            <person name="Kim J."/>
        </authorList>
    </citation>
    <scope>NUCLEOTIDE SEQUENCE [LARGE SCALE GENOMIC DNA]</scope>
    <source>
        <strain evidence="2">Teg-2019</strain>
        <tissue evidence="2">Adductor muscle</tissue>
    </source>
</reference>
<gene>
    <name evidence="2" type="ORF">KUTeg_014801</name>
</gene>
<accession>A0ABQ9EUL8</accession>
<dbReference type="Proteomes" id="UP001217089">
    <property type="component" value="Unassembled WGS sequence"/>
</dbReference>
<feature type="domain" description="SET" evidence="1">
    <location>
        <begin position="555"/>
        <end position="675"/>
    </location>
</feature>
<name>A0ABQ9EUL8_TEGGR</name>
<evidence type="ECO:0000259" key="1">
    <source>
        <dbReference type="PROSITE" id="PS50280"/>
    </source>
</evidence>
<dbReference type="Gene3D" id="2.170.270.10">
    <property type="entry name" value="SET domain"/>
    <property type="match status" value="1"/>
</dbReference>
<dbReference type="PROSITE" id="PS50280">
    <property type="entry name" value="SET"/>
    <property type="match status" value="1"/>
</dbReference>
<dbReference type="SUPFAM" id="SSF82199">
    <property type="entry name" value="SET domain"/>
    <property type="match status" value="1"/>
</dbReference>
<evidence type="ECO:0000313" key="2">
    <source>
        <dbReference type="EMBL" id="KAJ8307646.1"/>
    </source>
</evidence>
<dbReference type="PANTHER" id="PTHR33480:SF1">
    <property type="entry name" value="TYR RECOMBINASE DOMAIN-CONTAINING PROTEIN"/>
    <property type="match status" value="1"/>
</dbReference>
<sequence length="831" mass="95306">MKGTINITIMFWKMVKESLSRYSKRRGAEKHCKALFGCTELYRHKCPLKTLKETVQSSCSRGVKGARLLLPLPVQHKYHSQLYKTVICNMQEGEVKIIVEKDSLIKEFGSRQLENVDKEVSSTQVISTKMRELARLMIAFADIDSNILHLKQAILPINWEKLLTAIKNVAGYNVSTGRYEIPSLALKLGYSLKHCANIAYCHAIIDGDETTKKNYIDFLQLYNTEFYTRISSKAQYTLHIDKFNKPLLLPLSEDVTALHNHLKKEVAAIMASQEPNYQDLAEAVLAQVILFNRKRSGEAQRMKLEHFKNAVKKSITPPDKEILNSLTKFEAALCTSVLRVEIRGKRGRKVPVLLTEDMQKGVHMLIKLRKNPEVQPKRDYLFARPLDAKTPFYGNVAIRKHTMLCGAKQPELMTSTGLRKQLGTMCQVLALSEQQQDILANFMGHDLQVHREFYRLPESYFEVAKVTKILHAINEGRISEFKGKDYDSIIINNDGNYKYIINTWHAWRVDQKLATILSSWTDGHGKVFERIPMKRKRISPIQDALYWCRAKRDKDGFVIKFINNFIGSGVFTQKKFLKGDFLLEYGGNLLTYKEGLATEKKYKTDSSIGSFLYFFDCGGKKYCYDATYSHGKGRMINDANINCIPKVVIVDKNPRICFFAAKDLELHAELRYNYGEGLSLPWRQKCLKYLNLDKPWDTDLLTIFASFDDFKTSPFYINCLDKHLQNIQSNKMICYILYMYINVLLKFLHNLFLSLFGAVAPQFTELLRSTAVVAHNDVILRCMLNKGNCGQIEVGNSLEVLNNFNTTEKTYLKILRKGAEKKTNAACIAIK</sequence>
<dbReference type="SMART" id="SM00317">
    <property type="entry name" value="SET"/>
    <property type="match status" value="1"/>
</dbReference>
<dbReference type="InterPro" id="IPR001214">
    <property type="entry name" value="SET_dom"/>
</dbReference>